<keyword evidence="2" id="KW-1185">Reference proteome</keyword>
<gene>
    <name evidence="1" type="ORF">Sjap_015379</name>
</gene>
<name>A0AAP0IKX4_9MAGN</name>
<reference evidence="1 2" key="1">
    <citation type="submission" date="2024-01" db="EMBL/GenBank/DDBJ databases">
        <title>Genome assemblies of Stephania.</title>
        <authorList>
            <person name="Yang L."/>
        </authorList>
    </citation>
    <scope>NUCLEOTIDE SEQUENCE [LARGE SCALE GENOMIC DNA]</scope>
    <source>
        <strain evidence="1">QJT</strain>
        <tissue evidence="1">Leaf</tissue>
    </source>
</reference>
<dbReference type="EMBL" id="JBBNAE010000006">
    <property type="protein sequence ID" value="KAK9116432.1"/>
    <property type="molecule type" value="Genomic_DNA"/>
</dbReference>
<protein>
    <submittedName>
        <fullName evidence="1">Uncharacterized protein</fullName>
    </submittedName>
</protein>
<dbReference type="Proteomes" id="UP001417504">
    <property type="component" value="Unassembled WGS sequence"/>
</dbReference>
<evidence type="ECO:0000313" key="1">
    <source>
        <dbReference type="EMBL" id="KAK9116432.1"/>
    </source>
</evidence>
<evidence type="ECO:0000313" key="2">
    <source>
        <dbReference type="Proteomes" id="UP001417504"/>
    </source>
</evidence>
<organism evidence="1 2">
    <name type="scientific">Stephania japonica</name>
    <dbReference type="NCBI Taxonomy" id="461633"/>
    <lineage>
        <taxon>Eukaryota</taxon>
        <taxon>Viridiplantae</taxon>
        <taxon>Streptophyta</taxon>
        <taxon>Embryophyta</taxon>
        <taxon>Tracheophyta</taxon>
        <taxon>Spermatophyta</taxon>
        <taxon>Magnoliopsida</taxon>
        <taxon>Ranunculales</taxon>
        <taxon>Menispermaceae</taxon>
        <taxon>Menispermoideae</taxon>
        <taxon>Cissampelideae</taxon>
        <taxon>Stephania</taxon>
    </lineage>
</organism>
<dbReference type="AlphaFoldDB" id="A0AAP0IKX4"/>
<sequence length="277" mass="31825">MRKEVKVKMKKKKWKEVKLVKMKKKRKKVKMAKMKKKPKNKRKNIMRRKKFKMRSKMQIKNSENVAMKIELDRDEAEEEETEELVPSVNIRVSEESLLINTIVDKDNALASDLFHILEEKDEIDIVFENHYRTKSSVAYMIQVMVLPNFNVELLEKKLCIWAGKPISKTIPDVATGAAVFTLFASSLHHGHRDHAVVVIPARCLYDVLGVVVTPPRSSSFMASPKRLPIFSLFLSGPATGGVVRVYTPRRARTSKPWLGVFDPFQLVVVLRDHSNNS</sequence>
<proteinExistence type="predicted"/>
<comment type="caution">
    <text evidence="1">The sequence shown here is derived from an EMBL/GenBank/DDBJ whole genome shotgun (WGS) entry which is preliminary data.</text>
</comment>
<accession>A0AAP0IKX4</accession>